<name>A0A6P7MIW3_BETSP</name>
<dbReference type="PANTHER" id="PTHR16423:SF7">
    <property type="entry name" value="NATURAL CYTOTOXICITY TRIGGERING RECEPTOR 2"/>
    <property type="match status" value="1"/>
</dbReference>
<dbReference type="InterPro" id="IPR013783">
    <property type="entry name" value="Ig-like_fold"/>
</dbReference>
<feature type="chain" id="PRO_5028476076" evidence="6">
    <location>
        <begin position="21"/>
        <end position="433"/>
    </location>
</feature>
<evidence type="ECO:0000256" key="2">
    <source>
        <dbReference type="ARBA" id="ARBA00023157"/>
    </source>
</evidence>
<keyword evidence="5" id="KW-0472">Membrane</keyword>
<reference evidence="9" key="1">
    <citation type="submission" date="2025-08" db="UniProtKB">
        <authorList>
            <consortium name="RefSeq"/>
        </authorList>
    </citation>
    <scope>IDENTIFICATION</scope>
</reference>
<feature type="compositionally biased region" description="Polar residues" evidence="4">
    <location>
        <begin position="399"/>
        <end position="415"/>
    </location>
</feature>
<keyword evidence="3" id="KW-0393">Immunoglobulin domain</keyword>
<dbReference type="AlphaFoldDB" id="A0A6P7MIW3"/>
<feature type="region of interest" description="Disordered" evidence="4">
    <location>
        <begin position="375"/>
        <end position="433"/>
    </location>
</feature>
<accession>A0A6P7MIW3</accession>
<evidence type="ECO:0000256" key="6">
    <source>
        <dbReference type="SAM" id="SignalP"/>
    </source>
</evidence>
<dbReference type="OrthoDB" id="8959642at2759"/>
<keyword evidence="2" id="KW-1015">Disulfide bond</keyword>
<protein>
    <submittedName>
        <fullName evidence="9">Uncharacterized protein LOC114855438</fullName>
    </submittedName>
</protein>
<gene>
    <name evidence="9" type="primary">LOC114855438</name>
</gene>
<dbReference type="Gene3D" id="2.60.40.10">
    <property type="entry name" value="Immunoglobulins"/>
    <property type="match status" value="2"/>
</dbReference>
<dbReference type="InterPro" id="IPR052314">
    <property type="entry name" value="Immune_rcpt_domain"/>
</dbReference>
<evidence type="ECO:0000259" key="7">
    <source>
        <dbReference type="Pfam" id="PF07686"/>
    </source>
</evidence>
<feature type="transmembrane region" description="Helical" evidence="5">
    <location>
        <begin position="305"/>
        <end position="329"/>
    </location>
</feature>
<proteinExistence type="predicted"/>
<dbReference type="SUPFAM" id="SSF48726">
    <property type="entry name" value="Immunoglobulin"/>
    <property type="match status" value="1"/>
</dbReference>
<keyword evidence="1 6" id="KW-0732">Signal</keyword>
<organism evidence="8 9">
    <name type="scientific">Betta splendens</name>
    <name type="common">Siamese fighting fish</name>
    <dbReference type="NCBI Taxonomy" id="158456"/>
    <lineage>
        <taxon>Eukaryota</taxon>
        <taxon>Metazoa</taxon>
        <taxon>Chordata</taxon>
        <taxon>Craniata</taxon>
        <taxon>Vertebrata</taxon>
        <taxon>Euteleostomi</taxon>
        <taxon>Actinopterygii</taxon>
        <taxon>Neopterygii</taxon>
        <taxon>Teleostei</taxon>
        <taxon>Neoteleostei</taxon>
        <taxon>Acanthomorphata</taxon>
        <taxon>Anabantaria</taxon>
        <taxon>Anabantiformes</taxon>
        <taxon>Anabantoidei</taxon>
        <taxon>Osphronemidae</taxon>
        <taxon>Betta</taxon>
    </lineage>
</organism>
<dbReference type="Proteomes" id="UP000515150">
    <property type="component" value="Chromosome 5"/>
</dbReference>
<evidence type="ECO:0000256" key="1">
    <source>
        <dbReference type="ARBA" id="ARBA00022729"/>
    </source>
</evidence>
<keyword evidence="5" id="KW-0812">Transmembrane</keyword>
<feature type="compositionally biased region" description="Basic and acidic residues" evidence="4">
    <location>
        <begin position="43"/>
        <end position="66"/>
    </location>
</feature>
<evidence type="ECO:0000313" key="8">
    <source>
        <dbReference type="Proteomes" id="UP000515150"/>
    </source>
</evidence>
<dbReference type="GO" id="GO:0009986">
    <property type="term" value="C:cell surface"/>
    <property type="evidence" value="ECO:0007669"/>
    <property type="project" value="TreeGrafter"/>
</dbReference>
<dbReference type="InterPro" id="IPR013106">
    <property type="entry name" value="Ig_V-set"/>
</dbReference>
<dbReference type="GeneID" id="114855438"/>
<feature type="signal peptide" evidence="6">
    <location>
        <begin position="1"/>
        <end position="20"/>
    </location>
</feature>
<dbReference type="InParanoid" id="A0A6P7MIW3"/>
<feature type="region of interest" description="Disordered" evidence="4">
    <location>
        <begin position="43"/>
        <end position="69"/>
    </location>
</feature>
<dbReference type="PANTHER" id="PTHR16423">
    <property type="entry name" value="TREM-LIKE TRANSCRIPT PROTEIN"/>
    <property type="match status" value="1"/>
</dbReference>
<dbReference type="KEGG" id="bspl:114855438"/>
<feature type="domain" description="Immunoglobulin V-set" evidence="7">
    <location>
        <begin position="233"/>
        <end position="287"/>
    </location>
</feature>
<keyword evidence="8" id="KW-1185">Reference proteome</keyword>
<evidence type="ECO:0000313" key="9">
    <source>
        <dbReference type="RefSeq" id="XP_029006425.1"/>
    </source>
</evidence>
<dbReference type="InterPro" id="IPR036179">
    <property type="entry name" value="Ig-like_dom_sf"/>
</dbReference>
<dbReference type="Pfam" id="PF07686">
    <property type="entry name" value="V-set"/>
    <property type="match status" value="1"/>
</dbReference>
<evidence type="ECO:0000256" key="4">
    <source>
        <dbReference type="SAM" id="MobiDB-lite"/>
    </source>
</evidence>
<evidence type="ECO:0000256" key="5">
    <source>
        <dbReference type="SAM" id="Phobius"/>
    </source>
</evidence>
<sequence>MNKAESCLLLILSLLAGGEGRWRRQNCTDGWAEFTCNHSNAHGENKSTEIISERSRRESSPGHDPKNNSLTVVIKCNKSDGTKNQQLFELSSCLTTFTQALYEANKNTITCDFPVNKYKSWFFCKERDSRCEDILSKEPSQRSKMQFTHTDRGFNVSWVDAGVYWCGLGAQQGNQPAALRRVQVQVQEIRNFERVVTIGQNFSYFCIYNKNFSTILICKGADPQTCGLLVSTDSSTNHRFSLKNTAKTSNITITVTGVRVEDAGTYWCGGRNPNRTDMRLFHRFQMKVTPPTTAAPPPSHGHSQIVIVIVSVCVAVMLLLCVFNFILFYKRLLLLRSSNIGSDAEHVIEDNIYEEIQDVNKPIMTIYTTASFGADPSDSQSYSLVKVDQGPDAEPKPSDYSTVSFTRCPSSSSTDAEPWTDPPEPSVHSQQDE</sequence>
<dbReference type="RefSeq" id="XP_029006425.1">
    <property type="nucleotide sequence ID" value="XM_029150592.3"/>
</dbReference>
<dbReference type="GO" id="GO:0038023">
    <property type="term" value="F:signaling receptor activity"/>
    <property type="evidence" value="ECO:0007669"/>
    <property type="project" value="TreeGrafter"/>
</dbReference>
<evidence type="ECO:0000256" key="3">
    <source>
        <dbReference type="ARBA" id="ARBA00023319"/>
    </source>
</evidence>
<keyword evidence="5" id="KW-1133">Transmembrane helix</keyword>